<sequence>MEPAEEGNAGHYCSPVTNRTEGESQRLIPGRHANPPGHCSRGSAFNTQTETHRTTCISAGLSLSSGYAVTIPEDLTLQNPNVKQVESKERAHIIHRRLAQTFVFESPFLVGARKEVKGANGPYQEEKNFDLGTRSPRRSDPPESFSSPPSAGHPEVIWIRVEVCDRQLVLA</sequence>
<name>A0ABD1Z4H2_9MARC</name>
<comment type="caution">
    <text evidence="2">The sequence shown here is derived from an EMBL/GenBank/DDBJ whole genome shotgun (WGS) entry which is preliminary data.</text>
</comment>
<proteinExistence type="predicted"/>
<dbReference type="Proteomes" id="UP001605036">
    <property type="component" value="Unassembled WGS sequence"/>
</dbReference>
<protein>
    <submittedName>
        <fullName evidence="2">Uncharacterized protein</fullName>
    </submittedName>
</protein>
<dbReference type="AlphaFoldDB" id="A0ABD1Z4H2"/>
<reference evidence="2 3" key="1">
    <citation type="submission" date="2024-09" db="EMBL/GenBank/DDBJ databases">
        <title>Chromosome-scale assembly of Riccia fluitans.</title>
        <authorList>
            <person name="Paukszto L."/>
            <person name="Sawicki J."/>
            <person name="Karawczyk K."/>
            <person name="Piernik-Szablinska J."/>
            <person name="Szczecinska M."/>
            <person name="Mazdziarz M."/>
        </authorList>
    </citation>
    <scope>NUCLEOTIDE SEQUENCE [LARGE SCALE GENOMIC DNA]</scope>
    <source>
        <strain evidence="2">Rf_01</strain>
        <tissue evidence="2">Aerial parts of the thallus</tissue>
    </source>
</reference>
<accession>A0ABD1Z4H2</accession>
<organism evidence="2 3">
    <name type="scientific">Riccia fluitans</name>
    <dbReference type="NCBI Taxonomy" id="41844"/>
    <lineage>
        <taxon>Eukaryota</taxon>
        <taxon>Viridiplantae</taxon>
        <taxon>Streptophyta</taxon>
        <taxon>Embryophyta</taxon>
        <taxon>Marchantiophyta</taxon>
        <taxon>Marchantiopsida</taxon>
        <taxon>Marchantiidae</taxon>
        <taxon>Marchantiales</taxon>
        <taxon>Ricciaceae</taxon>
        <taxon>Riccia</taxon>
    </lineage>
</organism>
<evidence type="ECO:0000313" key="2">
    <source>
        <dbReference type="EMBL" id="KAL2642671.1"/>
    </source>
</evidence>
<evidence type="ECO:0000256" key="1">
    <source>
        <dbReference type="SAM" id="MobiDB-lite"/>
    </source>
</evidence>
<feature type="region of interest" description="Disordered" evidence="1">
    <location>
        <begin position="119"/>
        <end position="151"/>
    </location>
</feature>
<feature type="region of interest" description="Disordered" evidence="1">
    <location>
        <begin position="1"/>
        <end position="24"/>
    </location>
</feature>
<gene>
    <name evidence="2" type="ORF">R1flu_010258</name>
</gene>
<dbReference type="EMBL" id="JBHFFA010000002">
    <property type="protein sequence ID" value="KAL2642671.1"/>
    <property type="molecule type" value="Genomic_DNA"/>
</dbReference>
<keyword evidence="3" id="KW-1185">Reference proteome</keyword>
<evidence type="ECO:0000313" key="3">
    <source>
        <dbReference type="Proteomes" id="UP001605036"/>
    </source>
</evidence>